<evidence type="ECO:0000313" key="1">
    <source>
        <dbReference type="EMBL" id="JAC74800.1"/>
    </source>
</evidence>
<proteinExistence type="predicted"/>
<accession>A0A061RVS2</accession>
<protein>
    <submittedName>
        <fullName evidence="1">Uncharacterized protein</fullName>
    </submittedName>
</protein>
<organism evidence="1">
    <name type="scientific">Tetraselmis sp. GSL018</name>
    <dbReference type="NCBI Taxonomy" id="582737"/>
    <lineage>
        <taxon>Eukaryota</taxon>
        <taxon>Viridiplantae</taxon>
        <taxon>Chlorophyta</taxon>
        <taxon>core chlorophytes</taxon>
        <taxon>Chlorodendrophyceae</taxon>
        <taxon>Chlorodendrales</taxon>
        <taxon>Chlorodendraceae</taxon>
        <taxon>Tetraselmis</taxon>
    </lineage>
</organism>
<reference evidence="1" key="1">
    <citation type="submission" date="2014-05" db="EMBL/GenBank/DDBJ databases">
        <title>The transcriptome of the halophilic microalga Tetraselmis sp. GSL018 isolated from the Great Salt Lake, Utah.</title>
        <authorList>
            <person name="Jinkerson R.E."/>
            <person name="D'Adamo S."/>
            <person name="Posewitz M.C."/>
        </authorList>
    </citation>
    <scope>NUCLEOTIDE SEQUENCE</scope>
    <source>
        <strain evidence="1">GSL018</strain>
    </source>
</reference>
<gene>
    <name evidence="1" type="ORF">TSPGSL018_24968</name>
</gene>
<dbReference type="AlphaFoldDB" id="A0A061RVS2"/>
<sequence>MPGNVLNPLPGGCYYHRIFLDVCVLARNPSLYDSRLMLSLFRCLCDLFKAFSVLIYELSRRTCTLLFLSDPQRLVLRSCGITFRFRTILEVVLRTQQQFPLWVGNFAHFYDFCCDRRSW</sequence>
<dbReference type="EMBL" id="GBEZ01010932">
    <property type="protein sequence ID" value="JAC74800.1"/>
    <property type="molecule type" value="Transcribed_RNA"/>
</dbReference>
<name>A0A061RVS2_9CHLO</name>